<dbReference type="RefSeq" id="WP_187034592.1">
    <property type="nucleotide sequence ID" value="NZ_CP060286.1"/>
</dbReference>
<organism evidence="1 2">
    <name type="scientific">Caproicibacter fermentans</name>
    <dbReference type="NCBI Taxonomy" id="2576756"/>
    <lineage>
        <taxon>Bacteria</taxon>
        <taxon>Bacillati</taxon>
        <taxon>Bacillota</taxon>
        <taxon>Clostridia</taxon>
        <taxon>Eubacteriales</taxon>
        <taxon>Acutalibacteraceae</taxon>
        <taxon>Caproicibacter</taxon>
    </lineage>
</organism>
<protein>
    <submittedName>
        <fullName evidence="1">Uncharacterized protein</fullName>
    </submittedName>
</protein>
<dbReference type="Proteomes" id="UP000515909">
    <property type="component" value="Chromosome"/>
</dbReference>
<accession>A0A7G8T7R0</accession>
<reference evidence="1 2" key="1">
    <citation type="submission" date="2020-08" db="EMBL/GenBank/DDBJ databases">
        <title>The isolate Caproiciproducens sp. 7D4C2 produces n-caproate at mildly acidic conditions from hexoses: genome and rBOX comparison with related strains and chain-elongating bacteria.</title>
        <authorList>
            <person name="Esquivel-Elizondo S."/>
            <person name="Bagci C."/>
            <person name="Temovska M."/>
            <person name="Jeon B.S."/>
            <person name="Bessarab I."/>
            <person name="Williams R.B.H."/>
            <person name="Huson D.H."/>
            <person name="Angenent L.T."/>
        </authorList>
    </citation>
    <scope>NUCLEOTIDE SEQUENCE [LARGE SCALE GENOMIC DNA]</scope>
    <source>
        <strain evidence="1 2">7D4C2</strain>
    </source>
</reference>
<gene>
    <name evidence="1" type="ORF">HCR03_13025</name>
</gene>
<dbReference type="KEGG" id="cfem:HCR03_13025"/>
<evidence type="ECO:0000313" key="1">
    <source>
        <dbReference type="EMBL" id="QNK39651.1"/>
    </source>
</evidence>
<dbReference type="EMBL" id="CP060286">
    <property type="protein sequence ID" value="QNK39651.1"/>
    <property type="molecule type" value="Genomic_DNA"/>
</dbReference>
<proteinExistence type="predicted"/>
<name>A0A7G8T7R0_9FIRM</name>
<sequence length="214" mass="24592">MHGQNACRYTTKRTKIRGIAFLAALVIPFFVSSCGPFQSRAEDPNWYKTHTTITSVDEAAKLFGGDLLLDKLVLKQENPKPYTEFILEYADENSKSINDRKTWRILSAQVLYGGERFDVEDDYINLTIFFQENDPSLVGSARYPDDGFEAQLRGSKAAKTIGGIAVKYREYKSRDFKYSFCSEFKYLGYTYFLESYSKQNPNLSWDTLNQMLCS</sequence>
<dbReference type="AlphaFoldDB" id="A0A7G8T7R0"/>
<evidence type="ECO:0000313" key="2">
    <source>
        <dbReference type="Proteomes" id="UP000515909"/>
    </source>
</evidence>